<dbReference type="CDD" id="cd02209">
    <property type="entry name" value="cupin_XRE_C"/>
    <property type="match status" value="1"/>
</dbReference>
<dbReference type="AlphaFoldDB" id="A0A4D4JDI7"/>
<dbReference type="Gene3D" id="1.10.260.40">
    <property type="entry name" value="lambda repressor-like DNA-binding domains"/>
    <property type="match status" value="1"/>
</dbReference>
<dbReference type="Proteomes" id="UP000298860">
    <property type="component" value="Unassembled WGS sequence"/>
</dbReference>
<dbReference type="Pfam" id="PF01381">
    <property type="entry name" value="HTH_3"/>
    <property type="match status" value="1"/>
</dbReference>
<dbReference type="InterPro" id="IPR013096">
    <property type="entry name" value="Cupin_2"/>
</dbReference>
<protein>
    <submittedName>
        <fullName evidence="3">DNA-binding protein</fullName>
    </submittedName>
</protein>
<dbReference type="EMBL" id="BJFL01000028">
    <property type="protein sequence ID" value="GDY32718.1"/>
    <property type="molecule type" value="Genomic_DNA"/>
</dbReference>
<dbReference type="Pfam" id="PF07883">
    <property type="entry name" value="Cupin_2"/>
    <property type="match status" value="1"/>
</dbReference>
<dbReference type="SUPFAM" id="SSF51182">
    <property type="entry name" value="RmlC-like cupins"/>
    <property type="match status" value="1"/>
</dbReference>
<dbReference type="InterPro" id="IPR011051">
    <property type="entry name" value="RmlC_Cupin_sf"/>
</dbReference>
<dbReference type="GO" id="GO:0003700">
    <property type="term" value="F:DNA-binding transcription factor activity"/>
    <property type="evidence" value="ECO:0007669"/>
    <property type="project" value="TreeGrafter"/>
</dbReference>
<proteinExistence type="predicted"/>
<dbReference type="Gene3D" id="2.60.120.10">
    <property type="entry name" value="Jelly Rolls"/>
    <property type="match status" value="1"/>
</dbReference>
<organism evidence="3 4">
    <name type="scientific">Gandjariella thermophila</name>
    <dbReference type="NCBI Taxonomy" id="1931992"/>
    <lineage>
        <taxon>Bacteria</taxon>
        <taxon>Bacillati</taxon>
        <taxon>Actinomycetota</taxon>
        <taxon>Actinomycetes</taxon>
        <taxon>Pseudonocardiales</taxon>
        <taxon>Pseudonocardiaceae</taxon>
        <taxon>Gandjariella</taxon>
    </lineage>
</organism>
<dbReference type="PANTHER" id="PTHR46797">
    <property type="entry name" value="HTH-TYPE TRANSCRIPTIONAL REGULATOR"/>
    <property type="match status" value="1"/>
</dbReference>
<accession>A0A4D4JDI7</accession>
<keyword evidence="1 3" id="KW-0238">DNA-binding</keyword>
<evidence type="ECO:0000313" key="4">
    <source>
        <dbReference type="Proteomes" id="UP000298860"/>
    </source>
</evidence>
<feature type="domain" description="HTH cro/C1-type" evidence="2">
    <location>
        <begin position="34"/>
        <end position="88"/>
    </location>
</feature>
<comment type="caution">
    <text evidence="3">The sequence shown here is derived from an EMBL/GenBank/DDBJ whole genome shotgun (WGS) entry which is preliminary data.</text>
</comment>
<evidence type="ECO:0000256" key="1">
    <source>
        <dbReference type="ARBA" id="ARBA00023125"/>
    </source>
</evidence>
<evidence type="ECO:0000313" key="3">
    <source>
        <dbReference type="EMBL" id="GDY32718.1"/>
    </source>
</evidence>
<dbReference type="SMART" id="SM00530">
    <property type="entry name" value="HTH_XRE"/>
    <property type="match status" value="1"/>
</dbReference>
<sequence length="208" mass="23133">MLKNFIMVKRMTRPAEVEPTAEAGQLLTAVGAKIRSLRKERGLTLERLSELSGLSTGIISQIERGKANPAFTSLVQLAHGLDIPVGRLFHVEERTSPVVRKGERRRLDHHGIETNGRYELLTPDLNGALEVTWVETPPGHDTSATPYRHNGEEFGLVLSGVTDVYLDGVRYRLEPGDSIRYASTIPHWYTNPGPETCTAVWVITPPSW</sequence>
<dbReference type="InterPro" id="IPR010982">
    <property type="entry name" value="Lambda_DNA-bd_dom_sf"/>
</dbReference>
<dbReference type="SUPFAM" id="SSF47413">
    <property type="entry name" value="lambda repressor-like DNA-binding domains"/>
    <property type="match status" value="1"/>
</dbReference>
<evidence type="ECO:0000259" key="2">
    <source>
        <dbReference type="PROSITE" id="PS50943"/>
    </source>
</evidence>
<keyword evidence="4" id="KW-1185">Reference proteome</keyword>
<dbReference type="CDD" id="cd00093">
    <property type="entry name" value="HTH_XRE"/>
    <property type="match status" value="1"/>
</dbReference>
<name>A0A4D4JDI7_9PSEU</name>
<dbReference type="GO" id="GO:0005829">
    <property type="term" value="C:cytosol"/>
    <property type="evidence" value="ECO:0007669"/>
    <property type="project" value="TreeGrafter"/>
</dbReference>
<dbReference type="InterPro" id="IPR050807">
    <property type="entry name" value="TransReg_Diox_bact_type"/>
</dbReference>
<dbReference type="InterPro" id="IPR001387">
    <property type="entry name" value="Cro/C1-type_HTH"/>
</dbReference>
<dbReference type="GO" id="GO:0003677">
    <property type="term" value="F:DNA binding"/>
    <property type="evidence" value="ECO:0007669"/>
    <property type="project" value="UniProtKB-KW"/>
</dbReference>
<dbReference type="PROSITE" id="PS50943">
    <property type="entry name" value="HTH_CROC1"/>
    <property type="match status" value="1"/>
</dbReference>
<gene>
    <name evidence="3" type="ORF">GTS_43510</name>
</gene>
<dbReference type="PANTHER" id="PTHR46797:SF1">
    <property type="entry name" value="METHYLPHOSPHONATE SYNTHASE"/>
    <property type="match status" value="1"/>
</dbReference>
<reference evidence="4" key="1">
    <citation type="submission" date="2019-04" db="EMBL/GenBank/DDBJ databases">
        <title>Draft genome sequence of Pseudonocardiaceae bacterium SL3-2-4.</title>
        <authorList>
            <person name="Ningsih F."/>
            <person name="Yokota A."/>
            <person name="Sakai Y."/>
            <person name="Nanatani K."/>
            <person name="Yabe S."/>
            <person name="Oetari A."/>
            <person name="Sjamsuridzal W."/>
        </authorList>
    </citation>
    <scope>NUCLEOTIDE SEQUENCE [LARGE SCALE GENOMIC DNA]</scope>
    <source>
        <strain evidence="4">SL3-2-4</strain>
    </source>
</reference>
<dbReference type="InterPro" id="IPR014710">
    <property type="entry name" value="RmlC-like_jellyroll"/>
</dbReference>